<evidence type="ECO:0000259" key="2">
    <source>
        <dbReference type="PROSITE" id="PS50994"/>
    </source>
</evidence>
<comment type="similarity">
    <text evidence="1">Belongs to the transposase IS21/IS408/IS1162 family.</text>
</comment>
<dbReference type="PANTHER" id="PTHR35004:SF8">
    <property type="entry name" value="TRANSPOSASE RV3428C-RELATED"/>
    <property type="match status" value="1"/>
</dbReference>
<dbReference type="GO" id="GO:0015074">
    <property type="term" value="P:DNA integration"/>
    <property type="evidence" value="ECO:0007669"/>
    <property type="project" value="InterPro"/>
</dbReference>
<dbReference type="Pfam" id="PF22483">
    <property type="entry name" value="Mu-transpos_C_2"/>
    <property type="match status" value="1"/>
</dbReference>
<dbReference type="PROSITE" id="PS50994">
    <property type="entry name" value="INTEGRASE"/>
    <property type="match status" value="1"/>
</dbReference>
<dbReference type="SUPFAM" id="SSF53098">
    <property type="entry name" value="Ribonuclease H-like"/>
    <property type="match status" value="1"/>
</dbReference>
<accession>A0A936NDC4</accession>
<protein>
    <submittedName>
        <fullName evidence="3">IS21 family transposase</fullName>
    </submittedName>
</protein>
<proteinExistence type="inferred from homology"/>
<dbReference type="InterPro" id="IPR036397">
    <property type="entry name" value="RNaseH_sf"/>
</dbReference>
<comment type="caution">
    <text evidence="3">The sequence shown here is derived from an EMBL/GenBank/DDBJ whole genome shotgun (WGS) entry which is preliminary data.</text>
</comment>
<dbReference type="AlphaFoldDB" id="A0A936NDC4"/>
<gene>
    <name evidence="3" type="ORF">IPN02_12175</name>
</gene>
<dbReference type="EMBL" id="JADJZA010000007">
    <property type="protein sequence ID" value="MBK9297564.1"/>
    <property type="molecule type" value="Genomic_DNA"/>
</dbReference>
<dbReference type="Gene3D" id="3.30.420.10">
    <property type="entry name" value="Ribonuclease H-like superfamily/Ribonuclease H"/>
    <property type="match status" value="1"/>
</dbReference>
<dbReference type="NCBIfam" id="NF033546">
    <property type="entry name" value="transpos_IS21"/>
    <property type="match status" value="1"/>
</dbReference>
<name>A0A936NDC4_9ACTN</name>
<feature type="domain" description="Integrase catalytic" evidence="2">
    <location>
        <begin position="135"/>
        <end position="316"/>
    </location>
</feature>
<dbReference type="Proteomes" id="UP000727993">
    <property type="component" value="Unassembled WGS sequence"/>
</dbReference>
<dbReference type="InterPro" id="IPR012337">
    <property type="entry name" value="RNaseH-like_sf"/>
</dbReference>
<evidence type="ECO:0000313" key="3">
    <source>
        <dbReference type="EMBL" id="MBK9297564.1"/>
    </source>
</evidence>
<reference evidence="3 4" key="1">
    <citation type="submission" date="2020-10" db="EMBL/GenBank/DDBJ databases">
        <title>Connecting structure to function with the recovery of over 1000 high-quality activated sludge metagenome-assembled genomes encoding full-length rRNA genes using long-read sequencing.</title>
        <authorList>
            <person name="Singleton C.M."/>
            <person name="Petriglieri F."/>
            <person name="Kristensen J.M."/>
            <person name="Kirkegaard R.H."/>
            <person name="Michaelsen T.Y."/>
            <person name="Andersen M.H."/>
            <person name="Karst S.M."/>
            <person name="Dueholm M.S."/>
            <person name="Nielsen P.H."/>
            <person name="Albertsen M."/>
        </authorList>
    </citation>
    <scope>NUCLEOTIDE SEQUENCE [LARGE SCALE GENOMIC DNA]</scope>
    <source>
        <strain evidence="3">Lyne_18-Q3-R50-59_MAXAC.006</strain>
    </source>
</reference>
<dbReference type="InterPro" id="IPR001584">
    <property type="entry name" value="Integrase_cat-core"/>
</dbReference>
<dbReference type="GO" id="GO:0003676">
    <property type="term" value="F:nucleic acid binding"/>
    <property type="evidence" value="ECO:0007669"/>
    <property type="project" value="InterPro"/>
</dbReference>
<evidence type="ECO:0000256" key="1">
    <source>
        <dbReference type="ARBA" id="ARBA00009277"/>
    </source>
</evidence>
<sequence length="520" mass="57753">MAYREVAVFEVREVLRLWLACLAFRRIAEMVRCDRKTVTKIVRIAEAHGLVRTDSPDRLTDDFVGGVFTEMAPKVPDRHGEAWNELVGHGEKLEDWHNDDVPAKKMVELLGRQGVVVPERTLNRYLAAEFGTPERSTVPVDGEPGVELQVDFGELGRMFDEETGKKRRVWALVFTAGVSRHTFVWLSFNQNLGTVIDGCEAAWQFFGGVFKVLVPDNMATVVTKADALDPVLNVAFVEYAQSRGFLIDPARVRAPQDKGRVERAVQFVQTSFWAGEDFGCLVEAQTAAELWCASRAGLRTHGSTQAQPAVVFAEVEAPVLLPAPMERYDVPLYKTAKVHRDHHIQVAKSLYSVPGDLIGTTVDVRADKALVKIFSGGQLVKVHPRQKPGARVTDPADLPSEITDYAMRDIDSQIRRAYTHGQHVGVFAEVILDGPLPWTRMRHVYKLLRTCDRYGADRVNAACERAVDAGATSVTTVVGMVERALEADKTKDDSPPPDNVIVGRFARDASHFATGRKVTR</sequence>
<evidence type="ECO:0000313" key="4">
    <source>
        <dbReference type="Proteomes" id="UP000727993"/>
    </source>
</evidence>
<organism evidence="3 4">
    <name type="scientific">Candidatus Neomicrothrix subdominans</name>
    <dbReference type="NCBI Taxonomy" id="2954438"/>
    <lineage>
        <taxon>Bacteria</taxon>
        <taxon>Bacillati</taxon>
        <taxon>Actinomycetota</taxon>
        <taxon>Acidimicrobiia</taxon>
        <taxon>Acidimicrobiales</taxon>
        <taxon>Microthrixaceae</taxon>
        <taxon>Candidatus Neomicrothrix</taxon>
    </lineage>
</organism>
<dbReference type="PANTHER" id="PTHR35004">
    <property type="entry name" value="TRANSPOSASE RV3428C-RELATED"/>
    <property type="match status" value="1"/>
</dbReference>
<dbReference type="InterPro" id="IPR054353">
    <property type="entry name" value="IstA-like_C"/>
</dbReference>